<evidence type="ECO:0000313" key="2">
    <source>
        <dbReference type="EMBL" id="KYH30472.1"/>
    </source>
</evidence>
<dbReference type="InterPro" id="IPR027365">
    <property type="entry name" value="GNAT_acetyltra_YdfB-like"/>
</dbReference>
<dbReference type="STRING" id="1121338.CLTEP_26370"/>
<gene>
    <name evidence="2" type="ORF">CLTEP_26370</name>
</gene>
<dbReference type="SUPFAM" id="SSF55729">
    <property type="entry name" value="Acyl-CoA N-acyltransferases (Nat)"/>
    <property type="match status" value="1"/>
</dbReference>
<dbReference type="AlphaFoldDB" id="A0A151ASA6"/>
<dbReference type="OrthoDB" id="1689703at2"/>
<feature type="domain" description="N-acetyltransferase" evidence="1">
    <location>
        <begin position="85"/>
        <end position="227"/>
    </location>
</feature>
<dbReference type="EMBL" id="LTBA01000073">
    <property type="protein sequence ID" value="KYH30472.1"/>
    <property type="molecule type" value="Genomic_DNA"/>
</dbReference>
<name>A0A151ASA6_9CLOT</name>
<dbReference type="Gene3D" id="3.40.630.30">
    <property type="match status" value="1"/>
</dbReference>
<accession>A0A151ASA6</accession>
<dbReference type="CDD" id="cd04301">
    <property type="entry name" value="NAT_SF"/>
    <property type="match status" value="1"/>
</dbReference>
<proteinExistence type="predicted"/>
<reference evidence="2 3" key="1">
    <citation type="submission" date="2016-02" db="EMBL/GenBank/DDBJ databases">
        <title>Genome sequence of Clostridium tepidiprofundi DSM 19306.</title>
        <authorList>
            <person name="Poehlein A."/>
            <person name="Daniel R."/>
        </authorList>
    </citation>
    <scope>NUCLEOTIDE SEQUENCE [LARGE SCALE GENOMIC DNA]</scope>
    <source>
        <strain evidence="2 3">DSM 19306</strain>
    </source>
</reference>
<keyword evidence="3" id="KW-1185">Reference proteome</keyword>
<sequence length="245" mass="27565">MEKSFVDSTIKEYLAEQFFCSLPVLEESNTTFTVNSLSKSPYIKIMTFNECVIINTSEPIHSKVKSALSDKSRDEIFEFPFVYGQTIHYIPDVKKFQRLPLLNEYSYELLQGNDINKLKGISEFDNSLSFDCNGNTSTNIVFLAKKGNEVIGLAGAESETEKLWEVGVDVKPEYRKNGLATILVANLTVEIIKQGIVPFYSVSVTNIGSQMVANRSGYVPYWIDTYGNILNGSSPYNIFVKNLKL</sequence>
<organism evidence="2 3">
    <name type="scientific">Clostridium tepidiprofundi DSM 19306</name>
    <dbReference type="NCBI Taxonomy" id="1121338"/>
    <lineage>
        <taxon>Bacteria</taxon>
        <taxon>Bacillati</taxon>
        <taxon>Bacillota</taxon>
        <taxon>Clostridia</taxon>
        <taxon>Eubacteriales</taxon>
        <taxon>Clostridiaceae</taxon>
        <taxon>Clostridium</taxon>
    </lineage>
</organism>
<dbReference type="PATRIC" id="fig|1121338.3.peg.2743"/>
<evidence type="ECO:0000313" key="3">
    <source>
        <dbReference type="Proteomes" id="UP000075531"/>
    </source>
</evidence>
<dbReference type="PROSITE" id="PS51186">
    <property type="entry name" value="GNAT"/>
    <property type="match status" value="1"/>
</dbReference>
<keyword evidence="2" id="KW-0808">Transferase</keyword>
<protein>
    <submittedName>
        <fullName evidence="2">GNAT acetyltransferase</fullName>
    </submittedName>
</protein>
<evidence type="ECO:0000259" key="1">
    <source>
        <dbReference type="PROSITE" id="PS51186"/>
    </source>
</evidence>
<dbReference type="InterPro" id="IPR016181">
    <property type="entry name" value="Acyl_CoA_acyltransferase"/>
</dbReference>
<dbReference type="Proteomes" id="UP000075531">
    <property type="component" value="Unassembled WGS sequence"/>
</dbReference>
<dbReference type="GO" id="GO:0016747">
    <property type="term" value="F:acyltransferase activity, transferring groups other than amino-acyl groups"/>
    <property type="evidence" value="ECO:0007669"/>
    <property type="project" value="InterPro"/>
</dbReference>
<dbReference type="InterPro" id="IPR000182">
    <property type="entry name" value="GNAT_dom"/>
</dbReference>
<dbReference type="Pfam" id="PF12746">
    <property type="entry name" value="GNAT_acetyltran"/>
    <property type="match status" value="1"/>
</dbReference>
<comment type="caution">
    <text evidence="2">The sequence shown here is derived from an EMBL/GenBank/DDBJ whole genome shotgun (WGS) entry which is preliminary data.</text>
</comment>
<dbReference type="RefSeq" id="WP_066827402.1">
    <property type="nucleotide sequence ID" value="NZ_LTBA01000073.1"/>
</dbReference>